<reference evidence="1" key="1">
    <citation type="submission" date="2020-10" db="EMBL/GenBank/DDBJ databases">
        <title>High-Quality Genome Resource of Clonostachys rosea strain S41 by Oxford Nanopore Long-Read Sequencing.</title>
        <authorList>
            <person name="Wang H."/>
        </authorList>
    </citation>
    <scope>NUCLEOTIDE SEQUENCE</scope>
    <source>
        <strain evidence="1">S41</strain>
    </source>
</reference>
<name>A0A8H7N7R1_BIOOC</name>
<gene>
    <name evidence="1" type="ORF">IM811_014820</name>
</gene>
<evidence type="ECO:0000313" key="1">
    <source>
        <dbReference type="EMBL" id="KAF9750600.1"/>
    </source>
</evidence>
<organism evidence="1 2">
    <name type="scientific">Bionectria ochroleuca</name>
    <name type="common">Gliocladium roseum</name>
    <dbReference type="NCBI Taxonomy" id="29856"/>
    <lineage>
        <taxon>Eukaryota</taxon>
        <taxon>Fungi</taxon>
        <taxon>Dikarya</taxon>
        <taxon>Ascomycota</taxon>
        <taxon>Pezizomycotina</taxon>
        <taxon>Sordariomycetes</taxon>
        <taxon>Hypocreomycetidae</taxon>
        <taxon>Hypocreales</taxon>
        <taxon>Bionectriaceae</taxon>
        <taxon>Clonostachys</taxon>
    </lineage>
</organism>
<sequence>MRMTEAFDLLHKHVYHVDLFSNQLHALVEQLDEEDESMHGVVGDAFYMSFKAYKGRIFLLGFNEVSIGALSNWADRLIAIMENGDYIGAIQLATSYYIQEMRTS</sequence>
<accession>A0A8H7N7R1</accession>
<protein>
    <submittedName>
        <fullName evidence="1">Uncharacterized protein</fullName>
    </submittedName>
</protein>
<comment type="caution">
    <text evidence="1">The sequence shown here is derived from an EMBL/GenBank/DDBJ whole genome shotgun (WGS) entry which is preliminary data.</text>
</comment>
<dbReference type="AlphaFoldDB" id="A0A8H7N7R1"/>
<evidence type="ECO:0000313" key="2">
    <source>
        <dbReference type="Proteomes" id="UP000616885"/>
    </source>
</evidence>
<dbReference type="EMBL" id="JADCTT010000006">
    <property type="protein sequence ID" value="KAF9750600.1"/>
    <property type="molecule type" value="Genomic_DNA"/>
</dbReference>
<dbReference type="Proteomes" id="UP000616885">
    <property type="component" value="Unassembled WGS sequence"/>
</dbReference>
<proteinExistence type="predicted"/>